<gene>
    <name evidence="6" type="ORF">BJY28_000736</name>
</gene>
<dbReference type="NCBIfam" id="TIGR04037">
    <property type="entry name" value="LLM_duo_CE1759"/>
    <property type="match status" value="1"/>
</dbReference>
<dbReference type="Proteomes" id="UP000592181">
    <property type="component" value="Unassembled WGS sequence"/>
</dbReference>
<evidence type="ECO:0000313" key="7">
    <source>
        <dbReference type="Proteomes" id="UP000592181"/>
    </source>
</evidence>
<evidence type="ECO:0000313" key="6">
    <source>
        <dbReference type="EMBL" id="NYG36267.1"/>
    </source>
</evidence>
<evidence type="ECO:0000256" key="4">
    <source>
        <dbReference type="SAM" id="MobiDB-lite"/>
    </source>
</evidence>
<evidence type="ECO:0000256" key="1">
    <source>
        <dbReference type="ARBA" id="ARBA00022630"/>
    </source>
</evidence>
<dbReference type="InterPro" id="IPR023932">
    <property type="entry name" value="CE1759_FMN_reduct"/>
</dbReference>
<dbReference type="Gene3D" id="3.40.50.360">
    <property type="match status" value="1"/>
</dbReference>
<reference evidence="6 7" key="1">
    <citation type="submission" date="2020-07" db="EMBL/GenBank/DDBJ databases">
        <title>Sequencing the genomes of 1000 actinobacteria strains.</title>
        <authorList>
            <person name="Klenk H.-P."/>
        </authorList>
    </citation>
    <scope>NUCLEOTIDE SEQUENCE [LARGE SCALE GENOMIC DNA]</scope>
    <source>
        <strain evidence="6 7">DSM 24723</strain>
    </source>
</reference>
<name>A0A852X1C0_9MICO</name>
<protein>
    <submittedName>
        <fullName evidence="6">FMN reductase</fullName>
        <ecNumber evidence="6">1.5.1.38</ecNumber>
    </submittedName>
</protein>
<keyword evidence="3 6" id="KW-0560">Oxidoreductase</keyword>
<keyword evidence="7" id="KW-1185">Reference proteome</keyword>
<dbReference type="AlphaFoldDB" id="A0A852X1C0"/>
<evidence type="ECO:0000256" key="2">
    <source>
        <dbReference type="ARBA" id="ARBA00022643"/>
    </source>
</evidence>
<comment type="caution">
    <text evidence="6">The sequence shown here is derived from an EMBL/GenBank/DDBJ whole genome shotgun (WGS) entry which is preliminary data.</text>
</comment>
<dbReference type="EMBL" id="JACBZX010000001">
    <property type="protein sequence ID" value="NYG36267.1"/>
    <property type="molecule type" value="Genomic_DNA"/>
</dbReference>
<feature type="region of interest" description="Disordered" evidence="4">
    <location>
        <begin position="194"/>
        <end position="227"/>
    </location>
</feature>
<dbReference type="InterPro" id="IPR029039">
    <property type="entry name" value="Flavoprotein-like_sf"/>
</dbReference>
<dbReference type="RefSeq" id="WP_179461802.1">
    <property type="nucleotide sequence ID" value="NZ_JACBZX010000001.1"/>
</dbReference>
<dbReference type="InterPro" id="IPR051814">
    <property type="entry name" value="NAD(P)H-dep_FMN_reductase"/>
</dbReference>
<keyword evidence="2" id="KW-0288">FMN</keyword>
<evidence type="ECO:0000256" key="3">
    <source>
        <dbReference type="ARBA" id="ARBA00023002"/>
    </source>
</evidence>
<feature type="domain" description="NADPH-dependent FMN reductase-like" evidence="5">
    <location>
        <begin position="5"/>
        <end position="166"/>
    </location>
</feature>
<dbReference type="PANTHER" id="PTHR43408:SF2">
    <property type="entry name" value="FMN REDUCTASE (NADPH)"/>
    <property type="match status" value="1"/>
</dbReference>
<keyword evidence="1" id="KW-0285">Flavoprotein</keyword>
<dbReference type="InterPro" id="IPR005025">
    <property type="entry name" value="FMN_Rdtase-like_dom"/>
</dbReference>
<dbReference type="Pfam" id="PF03358">
    <property type="entry name" value="FMN_red"/>
    <property type="match status" value="1"/>
</dbReference>
<accession>A0A852X1C0</accession>
<evidence type="ECO:0000259" key="5">
    <source>
        <dbReference type="Pfam" id="PF03358"/>
    </source>
</evidence>
<dbReference type="PANTHER" id="PTHR43408">
    <property type="entry name" value="FMN REDUCTASE (NADPH)"/>
    <property type="match status" value="1"/>
</dbReference>
<sequence>MTVLTVVSAGLRDPSSTRLLADRIAVAAERELVATAHGIPAAGPVDGAAPAVEPVEVRHVEMRRHAHAIANALLTGFPSGELAQALADVADADALVLVTPTFQASFSGLFKSFVDLIEPDAVRGTPVLLAATGGSERHSLVIEHALRPLAAYLGMSAVPTGVYAATADFGGEGTAALTTRIDRAARELRALTAPAAARPAGTHGEGPGQPDPSPVTPFAELLRSVGQ</sequence>
<dbReference type="GO" id="GO:0052873">
    <property type="term" value="F:FMN reductase (NADPH) activity"/>
    <property type="evidence" value="ECO:0007669"/>
    <property type="project" value="UniProtKB-EC"/>
</dbReference>
<organism evidence="6 7">
    <name type="scientific">Janibacter alkaliphilus</name>
    <dbReference type="NCBI Taxonomy" id="1069963"/>
    <lineage>
        <taxon>Bacteria</taxon>
        <taxon>Bacillati</taxon>
        <taxon>Actinomycetota</taxon>
        <taxon>Actinomycetes</taxon>
        <taxon>Micrococcales</taxon>
        <taxon>Intrasporangiaceae</taxon>
        <taxon>Janibacter</taxon>
    </lineage>
</organism>
<dbReference type="EC" id="1.5.1.38" evidence="6"/>
<dbReference type="SUPFAM" id="SSF52218">
    <property type="entry name" value="Flavoproteins"/>
    <property type="match status" value="1"/>
</dbReference>
<proteinExistence type="predicted"/>